<dbReference type="Proteomes" id="UP000824540">
    <property type="component" value="Unassembled WGS sequence"/>
</dbReference>
<accession>A0A8T2MTF3</accession>
<feature type="compositionally biased region" description="Basic and acidic residues" evidence="1">
    <location>
        <begin position="31"/>
        <end position="45"/>
    </location>
</feature>
<keyword evidence="3" id="KW-1185">Reference proteome</keyword>
<proteinExistence type="predicted"/>
<evidence type="ECO:0000313" key="3">
    <source>
        <dbReference type="Proteomes" id="UP000824540"/>
    </source>
</evidence>
<feature type="compositionally biased region" description="Polar residues" evidence="1">
    <location>
        <begin position="74"/>
        <end position="83"/>
    </location>
</feature>
<organism evidence="2 3">
    <name type="scientific">Albula glossodonta</name>
    <name type="common">roundjaw bonefish</name>
    <dbReference type="NCBI Taxonomy" id="121402"/>
    <lineage>
        <taxon>Eukaryota</taxon>
        <taxon>Metazoa</taxon>
        <taxon>Chordata</taxon>
        <taxon>Craniata</taxon>
        <taxon>Vertebrata</taxon>
        <taxon>Euteleostomi</taxon>
        <taxon>Actinopterygii</taxon>
        <taxon>Neopterygii</taxon>
        <taxon>Teleostei</taxon>
        <taxon>Albuliformes</taxon>
        <taxon>Albulidae</taxon>
        <taxon>Albula</taxon>
    </lineage>
</organism>
<evidence type="ECO:0000313" key="2">
    <source>
        <dbReference type="EMBL" id="KAG9330846.1"/>
    </source>
</evidence>
<dbReference type="EMBL" id="JAFBMS010000443">
    <property type="protein sequence ID" value="KAG9330846.1"/>
    <property type="molecule type" value="Genomic_DNA"/>
</dbReference>
<protein>
    <submittedName>
        <fullName evidence="2">Uncharacterized protein</fullName>
    </submittedName>
</protein>
<feature type="region of interest" description="Disordered" evidence="1">
    <location>
        <begin position="1"/>
        <end position="83"/>
    </location>
</feature>
<comment type="caution">
    <text evidence="2">The sequence shown here is derived from an EMBL/GenBank/DDBJ whole genome shotgun (WGS) entry which is preliminary data.</text>
</comment>
<sequence>MHLMHNPKAEGGAGRRTPRLSRSPELLIHGGDQRRPSIMRHREEAQPPQVHLRLQRQPGDRHRRRSTGAELELQTEQSYTRGN</sequence>
<dbReference type="AlphaFoldDB" id="A0A8T2MTF3"/>
<gene>
    <name evidence="2" type="ORF">JZ751_021926</name>
</gene>
<evidence type="ECO:0000256" key="1">
    <source>
        <dbReference type="SAM" id="MobiDB-lite"/>
    </source>
</evidence>
<name>A0A8T2MTF3_9TELE</name>
<reference evidence="2" key="1">
    <citation type="thesis" date="2021" institute="BYU ScholarsArchive" country="Provo, UT, USA">
        <title>Applications of and Algorithms for Genome Assembly and Genomic Analyses with an Emphasis on Marine Teleosts.</title>
        <authorList>
            <person name="Pickett B.D."/>
        </authorList>
    </citation>
    <scope>NUCLEOTIDE SEQUENCE</scope>
    <source>
        <strain evidence="2">HI-2016</strain>
    </source>
</reference>